<dbReference type="KEGG" id="dpte:113789915"/>
<dbReference type="InterPro" id="IPR036259">
    <property type="entry name" value="MFS_trans_sf"/>
</dbReference>
<feature type="transmembrane region" description="Helical" evidence="4">
    <location>
        <begin position="431"/>
        <end position="452"/>
    </location>
</feature>
<dbReference type="InterPro" id="IPR011701">
    <property type="entry name" value="MFS"/>
</dbReference>
<reference evidence="6" key="1">
    <citation type="submission" date="2025-08" db="UniProtKB">
        <authorList>
            <consortium name="RefSeq"/>
        </authorList>
    </citation>
    <scope>IDENTIFICATION</scope>
    <source>
        <strain evidence="6">Airmid</strain>
    </source>
</reference>
<dbReference type="SUPFAM" id="SSF103473">
    <property type="entry name" value="MFS general substrate transporter"/>
    <property type="match status" value="1"/>
</dbReference>
<feature type="transmembrane region" description="Helical" evidence="4">
    <location>
        <begin position="458"/>
        <end position="483"/>
    </location>
</feature>
<feature type="transmembrane region" description="Helical" evidence="4">
    <location>
        <begin position="336"/>
        <end position="358"/>
    </location>
</feature>
<feature type="transmembrane region" description="Helical" evidence="4">
    <location>
        <begin position="49"/>
        <end position="68"/>
    </location>
</feature>
<keyword evidence="2 4" id="KW-1133">Transmembrane helix</keyword>
<evidence type="ECO:0000313" key="5">
    <source>
        <dbReference type="Proteomes" id="UP000515146"/>
    </source>
</evidence>
<protein>
    <submittedName>
        <fullName evidence="6">Sodium-dependent glucose transporter 1A-like</fullName>
    </submittedName>
</protein>
<feature type="transmembrane region" description="Helical" evidence="4">
    <location>
        <begin position="99"/>
        <end position="121"/>
    </location>
</feature>
<dbReference type="InParanoid" id="A0A6P6XTU1"/>
<dbReference type="AlphaFoldDB" id="A0A6P6XTU1"/>
<feature type="transmembrane region" description="Helical" evidence="4">
    <location>
        <begin position="9"/>
        <end position="29"/>
    </location>
</feature>
<feature type="transmembrane region" description="Helical" evidence="4">
    <location>
        <begin position="370"/>
        <end position="390"/>
    </location>
</feature>
<dbReference type="Pfam" id="PF07690">
    <property type="entry name" value="MFS_1"/>
    <property type="match status" value="2"/>
</dbReference>
<feature type="transmembrane region" description="Helical" evidence="4">
    <location>
        <begin position="133"/>
        <end position="151"/>
    </location>
</feature>
<dbReference type="PANTHER" id="PTHR23121:SF9">
    <property type="entry name" value="SODIUM-DEPENDENT GLUCOSE TRANSPORTER 1"/>
    <property type="match status" value="1"/>
</dbReference>
<keyword evidence="1 4" id="KW-0812">Transmembrane</keyword>
<evidence type="ECO:0000256" key="1">
    <source>
        <dbReference type="ARBA" id="ARBA00022692"/>
    </source>
</evidence>
<dbReference type="OMA" id="CIWIGFT"/>
<proteinExistence type="predicted"/>
<gene>
    <name evidence="6" type="primary">LOC113789915</name>
</gene>
<dbReference type="GO" id="GO:0022857">
    <property type="term" value="F:transmembrane transporter activity"/>
    <property type="evidence" value="ECO:0007669"/>
    <property type="project" value="InterPro"/>
</dbReference>
<feature type="transmembrane region" description="Helical" evidence="4">
    <location>
        <begin position="75"/>
        <end position="93"/>
    </location>
</feature>
<evidence type="ECO:0000313" key="6">
    <source>
        <dbReference type="RefSeq" id="XP_027195314.1"/>
    </source>
</evidence>
<evidence type="ECO:0000256" key="2">
    <source>
        <dbReference type="ARBA" id="ARBA00022989"/>
    </source>
</evidence>
<name>A0A6P6XTU1_DERPT</name>
<feature type="transmembrane region" description="Helical" evidence="4">
    <location>
        <begin position="298"/>
        <end position="316"/>
    </location>
</feature>
<accession>A0A6P6XTU1</accession>
<organism evidence="5 6">
    <name type="scientific">Dermatophagoides pteronyssinus</name>
    <name type="common">European house dust mite</name>
    <dbReference type="NCBI Taxonomy" id="6956"/>
    <lineage>
        <taxon>Eukaryota</taxon>
        <taxon>Metazoa</taxon>
        <taxon>Ecdysozoa</taxon>
        <taxon>Arthropoda</taxon>
        <taxon>Chelicerata</taxon>
        <taxon>Arachnida</taxon>
        <taxon>Acari</taxon>
        <taxon>Acariformes</taxon>
        <taxon>Sarcoptiformes</taxon>
        <taxon>Astigmata</taxon>
        <taxon>Psoroptidia</taxon>
        <taxon>Analgoidea</taxon>
        <taxon>Pyroglyphidae</taxon>
        <taxon>Dermatophagoidinae</taxon>
        <taxon>Dermatophagoides</taxon>
    </lineage>
</organism>
<feature type="transmembrane region" description="Helical" evidence="4">
    <location>
        <begin position="396"/>
        <end position="419"/>
    </location>
</feature>
<feature type="transmembrane region" description="Helical" evidence="4">
    <location>
        <begin position="226"/>
        <end position="251"/>
    </location>
</feature>
<sequence length="541" mass="59390">MKMSRSDKYIITFSLFFCYFAYGVNFYVVGPTLIELAGLFQTSIEQICLIYTVRSAGYTCGSLSGFLFKYINRQLIFVFFMALMGVTLALMPHVTGLTWLFVLAGINGFSIGSFDTAINVWVLEIWAEESGPFMQALHFTYGIGSFVAPLICEPFLSTESIHGGGGHGPPATSPSVSTTPGSLISTEILSTKDSIINDSRKLLLNLNDTKIHDLFSHIDSVDPIDYLIYIPYAIAGAITVFSALVVLGLYYHKKYEPPTKVRRSQEIKTDKSDVAMLENGLEPPFPCKRSFTDRMPPFITIWLVGMGSLFLTFFVGMEQMHLQFLPTFAVNTELDLSPSTAAMMSSAAALAFTVGRCVSIPLAIKLKPQTILYTNHFLMLLGTILLAIYANNSETMLWVGNIILGCGFSSVYASIYAFLEQKIRVTNRIGSLFVFAGGLTAAVSPSLVGQYIEANPLILVWFNLACCLLCLTIFVIIHLTVYLQAAKSVAKTFDDGIVVADEELKERQLQLIGSTEIGGIVVTSITDLSESDTEDKYVAPA</sequence>
<keyword evidence="5" id="KW-1185">Reference proteome</keyword>
<dbReference type="OrthoDB" id="6365769at2759"/>
<evidence type="ECO:0000256" key="4">
    <source>
        <dbReference type="SAM" id="Phobius"/>
    </source>
</evidence>
<dbReference type="Proteomes" id="UP000515146">
    <property type="component" value="Unplaced"/>
</dbReference>
<dbReference type="GeneID" id="113789915"/>
<dbReference type="Gene3D" id="1.20.1250.20">
    <property type="entry name" value="MFS general substrate transporter like domains"/>
    <property type="match status" value="2"/>
</dbReference>
<keyword evidence="3 4" id="KW-0472">Membrane</keyword>
<dbReference type="RefSeq" id="XP_027195314.1">
    <property type="nucleotide sequence ID" value="XM_027339513.1"/>
</dbReference>
<evidence type="ECO:0000256" key="3">
    <source>
        <dbReference type="ARBA" id="ARBA00023136"/>
    </source>
</evidence>
<dbReference type="PANTHER" id="PTHR23121">
    <property type="entry name" value="SODIUM-DEPENDENT GLUCOSE TRANSPORTER 1"/>
    <property type="match status" value="1"/>
</dbReference>